<sequence>MNSQLRKNLLFNTAGSLLFYLCQAALNLLVTALAGVAANGMLATAMTIANVCLSVASFGMRTFQVSDLEGKYADRTYLLSRYVTLTAAGAGCLAFAFVNSYSAEQRWVIALYTAYRLIESWSDVWHGYLQKAERLDVVGISFGVRGLVTAGTVTLGLVLTGNLVITLAALFALNAVYVLAVDLPLAQKHADFATRGGGSVWALLAECAPLAVYAALNTAIPSVPRYFCERVLGTVKMSYFNNVFLPVLILQVAVIYLFVPFITTFARLWNQKDKAGFFRGLVLLAAALAAMWAAGAAGVALLGRWGLSILYPTSPEILDYAPLLQPLVLATVCTVVSTVLCHLLTIARDMRGLILGNLAGLAAAAAVSVPLLRAFDVWGAAFATIAGIGVQALCLLAFLLAKCRRQFA</sequence>
<keyword evidence="2" id="KW-1003">Cell membrane</keyword>
<dbReference type="InterPro" id="IPR050833">
    <property type="entry name" value="Poly_Biosynth_Transport"/>
</dbReference>
<feature type="transmembrane region" description="Helical" evidence="6">
    <location>
        <begin position="281"/>
        <end position="303"/>
    </location>
</feature>
<gene>
    <name evidence="7" type="ORF">H9865_00525</name>
</gene>
<dbReference type="Proteomes" id="UP000824193">
    <property type="component" value="Unassembled WGS sequence"/>
</dbReference>
<evidence type="ECO:0000256" key="4">
    <source>
        <dbReference type="ARBA" id="ARBA00022989"/>
    </source>
</evidence>
<comment type="subcellular location">
    <subcellularLocation>
        <location evidence="1">Cell membrane</location>
        <topology evidence="1">Multi-pass membrane protein</topology>
    </subcellularLocation>
</comment>
<evidence type="ECO:0000256" key="2">
    <source>
        <dbReference type="ARBA" id="ARBA00022475"/>
    </source>
</evidence>
<proteinExistence type="predicted"/>
<name>A0A9D2ACF6_9FIRM</name>
<organism evidence="7 8">
    <name type="scientific">Candidatus Allofournierella pullicola</name>
    <dbReference type="NCBI Taxonomy" id="2838596"/>
    <lineage>
        <taxon>Bacteria</taxon>
        <taxon>Bacillati</taxon>
        <taxon>Bacillota</taxon>
        <taxon>Clostridia</taxon>
        <taxon>Eubacteriales</taxon>
        <taxon>Oscillospiraceae</taxon>
        <taxon>Allofournierella</taxon>
    </lineage>
</organism>
<evidence type="ECO:0000256" key="5">
    <source>
        <dbReference type="ARBA" id="ARBA00023136"/>
    </source>
</evidence>
<dbReference type="GO" id="GO:0005886">
    <property type="term" value="C:plasma membrane"/>
    <property type="evidence" value="ECO:0007669"/>
    <property type="project" value="UniProtKB-SubCell"/>
</dbReference>
<evidence type="ECO:0000256" key="6">
    <source>
        <dbReference type="SAM" id="Phobius"/>
    </source>
</evidence>
<evidence type="ECO:0000313" key="7">
    <source>
        <dbReference type="EMBL" id="HIX04584.1"/>
    </source>
</evidence>
<reference evidence="7" key="1">
    <citation type="journal article" date="2021" name="PeerJ">
        <title>Extensive microbial diversity within the chicken gut microbiome revealed by metagenomics and culture.</title>
        <authorList>
            <person name="Gilroy R."/>
            <person name="Ravi A."/>
            <person name="Getino M."/>
            <person name="Pursley I."/>
            <person name="Horton D.L."/>
            <person name="Alikhan N.F."/>
            <person name="Baker D."/>
            <person name="Gharbi K."/>
            <person name="Hall N."/>
            <person name="Watson M."/>
            <person name="Adriaenssens E.M."/>
            <person name="Foster-Nyarko E."/>
            <person name="Jarju S."/>
            <person name="Secka A."/>
            <person name="Antonio M."/>
            <person name="Oren A."/>
            <person name="Chaudhuri R.R."/>
            <person name="La Ragione R."/>
            <person name="Hildebrand F."/>
            <person name="Pallen M.J."/>
        </authorList>
    </citation>
    <scope>NUCLEOTIDE SEQUENCE</scope>
    <source>
        <strain evidence="7">2239</strain>
    </source>
</reference>
<feature type="transmembrane region" description="Helical" evidence="6">
    <location>
        <begin position="9"/>
        <end position="30"/>
    </location>
</feature>
<feature type="transmembrane region" description="Helical" evidence="6">
    <location>
        <begin position="378"/>
        <end position="401"/>
    </location>
</feature>
<dbReference type="PANTHER" id="PTHR30250:SF11">
    <property type="entry name" value="O-ANTIGEN TRANSPORTER-RELATED"/>
    <property type="match status" value="1"/>
</dbReference>
<keyword evidence="4 6" id="KW-1133">Transmembrane helix</keyword>
<feature type="transmembrane region" description="Helical" evidence="6">
    <location>
        <begin position="79"/>
        <end position="98"/>
    </location>
</feature>
<dbReference type="EMBL" id="DXFW01000002">
    <property type="protein sequence ID" value="HIX04584.1"/>
    <property type="molecule type" value="Genomic_DNA"/>
</dbReference>
<feature type="transmembrane region" description="Helical" evidence="6">
    <location>
        <begin position="243"/>
        <end position="269"/>
    </location>
</feature>
<evidence type="ECO:0000256" key="1">
    <source>
        <dbReference type="ARBA" id="ARBA00004651"/>
    </source>
</evidence>
<evidence type="ECO:0008006" key="9">
    <source>
        <dbReference type="Google" id="ProtNLM"/>
    </source>
</evidence>
<feature type="transmembrane region" description="Helical" evidence="6">
    <location>
        <begin position="323"/>
        <end position="346"/>
    </location>
</feature>
<feature type="transmembrane region" description="Helical" evidence="6">
    <location>
        <begin position="36"/>
        <end position="58"/>
    </location>
</feature>
<reference evidence="7" key="2">
    <citation type="submission" date="2021-04" db="EMBL/GenBank/DDBJ databases">
        <authorList>
            <person name="Gilroy R."/>
        </authorList>
    </citation>
    <scope>NUCLEOTIDE SEQUENCE</scope>
    <source>
        <strain evidence="7">2239</strain>
    </source>
</reference>
<feature type="transmembrane region" description="Helical" evidence="6">
    <location>
        <begin position="353"/>
        <end position="372"/>
    </location>
</feature>
<comment type="caution">
    <text evidence="7">The sequence shown here is derived from an EMBL/GenBank/DDBJ whole genome shotgun (WGS) entry which is preliminary data.</text>
</comment>
<evidence type="ECO:0000313" key="8">
    <source>
        <dbReference type="Proteomes" id="UP000824193"/>
    </source>
</evidence>
<protein>
    <recommendedName>
        <fullName evidence="9">Polysaccharide biosynthesis protein</fullName>
    </recommendedName>
</protein>
<dbReference type="AlphaFoldDB" id="A0A9D2ACF6"/>
<keyword evidence="3 6" id="KW-0812">Transmembrane</keyword>
<feature type="transmembrane region" description="Helical" evidence="6">
    <location>
        <begin position="200"/>
        <end position="223"/>
    </location>
</feature>
<feature type="transmembrane region" description="Helical" evidence="6">
    <location>
        <begin position="155"/>
        <end position="179"/>
    </location>
</feature>
<accession>A0A9D2ACF6</accession>
<keyword evidence="5 6" id="KW-0472">Membrane</keyword>
<dbReference type="PANTHER" id="PTHR30250">
    <property type="entry name" value="PST FAMILY PREDICTED COLANIC ACID TRANSPORTER"/>
    <property type="match status" value="1"/>
</dbReference>
<evidence type="ECO:0000256" key="3">
    <source>
        <dbReference type="ARBA" id="ARBA00022692"/>
    </source>
</evidence>